<evidence type="ECO:0000256" key="2">
    <source>
        <dbReference type="ARBA" id="ARBA00022475"/>
    </source>
</evidence>
<protein>
    <recommendedName>
        <fullName evidence="10">Prolipoprotein diacylglyceryl transferase</fullName>
    </recommendedName>
</protein>
<comment type="similarity">
    <text evidence="1">Belongs to the Lgt family.</text>
</comment>
<feature type="transmembrane region" description="Helical" evidence="7">
    <location>
        <begin position="114"/>
        <end position="133"/>
    </location>
</feature>
<organism evidence="8 9">
    <name type="scientific">candidate division WWE3 bacterium RIFOXYD1_FULL_39_9</name>
    <dbReference type="NCBI Taxonomy" id="1802649"/>
    <lineage>
        <taxon>Bacteria</taxon>
        <taxon>Katanobacteria</taxon>
    </lineage>
</organism>
<feature type="transmembrane region" description="Helical" evidence="7">
    <location>
        <begin position="25"/>
        <end position="43"/>
    </location>
</feature>
<accession>A0A1F4X5F2</accession>
<proteinExistence type="inferred from homology"/>
<keyword evidence="5 7" id="KW-1133">Transmembrane helix</keyword>
<evidence type="ECO:0000256" key="1">
    <source>
        <dbReference type="ARBA" id="ARBA00007150"/>
    </source>
</evidence>
<dbReference type="InterPro" id="IPR001640">
    <property type="entry name" value="Lgt"/>
</dbReference>
<dbReference type="PANTHER" id="PTHR30589">
    <property type="entry name" value="PROLIPOPROTEIN DIACYLGLYCERYL TRANSFERASE"/>
    <property type="match status" value="1"/>
</dbReference>
<evidence type="ECO:0000313" key="9">
    <source>
        <dbReference type="Proteomes" id="UP000176815"/>
    </source>
</evidence>
<sequence>MAYYGALIGGLLGLTYFIKRRKLDLVYWLDIAALVTPLAQAIGRIGNYFNHEVYGLPTTLPWGITIPKEKLPEQFSENTKFHPLFAYEAVLNLILFLILITIKKRTKIHKGIILKTYLFGYALIRFSLEFLRIDSWTILGINVAQTVSVVIVLSALFLLRPTKLWHNR</sequence>
<gene>
    <name evidence="8" type="ORF">A2619_02555</name>
</gene>
<dbReference type="EMBL" id="MEWG01000031">
    <property type="protein sequence ID" value="OGC76902.1"/>
    <property type="molecule type" value="Genomic_DNA"/>
</dbReference>
<reference evidence="8 9" key="1">
    <citation type="journal article" date="2016" name="Nat. Commun.">
        <title>Thousands of microbial genomes shed light on interconnected biogeochemical processes in an aquifer system.</title>
        <authorList>
            <person name="Anantharaman K."/>
            <person name="Brown C.T."/>
            <person name="Hug L.A."/>
            <person name="Sharon I."/>
            <person name="Castelle C.J."/>
            <person name="Probst A.J."/>
            <person name="Thomas B.C."/>
            <person name="Singh A."/>
            <person name="Wilkins M.J."/>
            <person name="Karaoz U."/>
            <person name="Brodie E.L."/>
            <person name="Williams K.H."/>
            <person name="Hubbard S.S."/>
            <person name="Banfield J.F."/>
        </authorList>
    </citation>
    <scope>NUCLEOTIDE SEQUENCE [LARGE SCALE GENOMIC DNA]</scope>
</reference>
<dbReference type="AlphaFoldDB" id="A0A1F4X5F2"/>
<dbReference type="PANTHER" id="PTHR30589:SF0">
    <property type="entry name" value="PHOSPHATIDYLGLYCEROL--PROLIPOPROTEIN DIACYLGLYCERYL TRANSFERASE"/>
    <property type="match status" value="1"/>
</dbReference>
<keyword evidence="4 7" id="KW-0812">Transmembrane</keyword>
<keyword evidence="3" id="KW-0808">Transferase</keyword>
<dbReference type="GO" id="GO:0008961">
    <property type="term" value="F:phosphatidylglycerol-prolipoprotein diacylglyceryl transferase activity"/>
    <property type="evidence" value="ECO:0007669"/>
    <property type="project" value="InterPro"/>
</dbReference>
<evidence type="ECO:0008006" key="10">
    <source>
        <dbReference type="Google" id="ProtNLM"/>
    </source>
</evidence>
<comment type="caution">
    <text evidence="8">The sequence shown here is derived from an EMBL/GenBank/DDBJ whole genome shotgun (WGS) entry which is preliminary data.</text>
</comment>
<evidence type="ECO:0000256" key="6">
    <source>
        <dbReference type="ARBA" id="ARBA00023136"/>
    </source>
</evidence>
<feature type="transmembrane region" description="Helical" evidence="7">
    <location>
        <begin position="139"/>
        <end position="159"/>
    </location>
</feature>
<feature type="transmembrane region" description="Helical" evidence="7">
    <location>
        <begin position="84"/>
        <end position="102"/>
    </location>
</feature>
<dbReference type="PROSITE" id="PS01311">
    <property type="entry name" value="LGT"/>
    <property type="match status" value="1"/>
</dbReference>
<dbReference type="GO" id="GO:0042158">
    <property type="term" value="P:lipoprotein biosynthetic process"/>
    <property type="evidence" value="ECO:0007669"/>
    <property type="project" value="InterPro"/>
</dbReference>
<evidence type="ECO:0000256" key="3">
    <source>
        <dbReference type="ARBA" id="ARBA00022679"/>
    </source>
</evidence>
<name>A0A1F4X5F2_UNCKA</name>
<evidence type="ECO:0000313" key="8">
    <source>
        <dbReference type="EMBL" id="OGC76902.1"/>
    </source>
</evidence>
<dbReference type="GO" id="GO:0005886">
    <property type="term" value="C:plasma membrane"/>
    <property type="evidence" value="ECO:0007669"/>
    <property type="project" value="InterPro"/>
</dbReference>
<dbReference type="Proteomes" id="UP000176815">
    <property type="component" value="Unassembled WGS sequence"/>
</dbReference>
<evidence type="ECO:0000256" key="7">
    <source>
        <dbReference type="SAM" id="Phobius"/>
    </source>
</evidence>
<dbReference type="Pfam" id="PF01790">
    <property type="entry name" value="LGT"/>
    <property type="match status" value="1"/>
</dbReference>
<evidence type="ECO:0000256" key="5">
    <source>
        <dbReference type="ARBA" id="ARBA00022989"/>
    </source>
</evidence>
<evidence type="ECO:0000256" key="4">
    <source>
        <dbReference type="ARBA" id="ARBA00022692"/>
    </source>
</evidence>
<keyword evidence="6 7" id="KW-0472">Membrane</keyword>
<keyword evidence="2" id="KW-1003">Cell membrane</keyword>